<keyword evidence="1" id="KW-0472">Membrane</keyword>
<organism evidence="2 3">
    <name type="scientific">Qingshengfaniella alkalisoli</name>
    <dbReference type="NCBI Taxonomy" id="2599296"/>
    <lineage>
        <taxon>Bacteria</taxon>
        <taxon>Pseudomonadati</taxon>
        <taxon>Pseudomonadota</taxon>
        <taxon>Alphaproteobacteria</taxon>
        <taxon>Rhodobacterales</taxon>
        <taxon>Paracoccaceae</taxon>
        <taxon>Qingshengfaniella</taxon>
    </lineage>
</organism>
<dbReference type="OrthoDB" id="9815212at2"/>
<gene>
    <name evidence="2" type="ORF">FPZ52_01420</name>
</gene>
<keyword evidence="1" id="KW-0812">Transmembrane</keyword>
<proteinExistence type="predicted"/>
<evidence type="ECO:0000313" key="2">
    <source>
        <dbReference type="EMBL" id="QDY68409.1"/>
    </source>
</evidence>
<accession>A0A5B8I569</accession>
<evidence type="ECO:0000256" key="1">
    <source>
        <dbReference type="SAM" id="Phobius"/>
    </source>
</evidence>
<dbReference type="KEGG" id="lit:FPZ52_01420"/>
<dbReference type="InterPro" id="IPR019088">
    <property type="entry name" value="CHP02186-rel_TM"/>
</dbReference>
<sequence>MIRLALLLIVLFSAARAERVVLGLSQQEVAITTRFEGSEILIFGAVKRDQPAAADPPLEVIVTVAGPEAPVDVRRKSRRFGIWVNTDSVHISRAPSFYAVASTAPLEDVLSYTENLRYGITINRAVRTTGISDDAPDAPLFVDAFIRIRKEQDQFREMGGGVNLEEATLFSTKIQLPANLLEGGYPTRIFLSRGGEIVDSYATVIDVRKVGLERWLFTLAHEKPWHYGVLSLIIAIVAGWGASTIFRLFQR</sequence>
<keyword evidence="3" id="KW-1185">Reference proteome</keyword>
<name>A0A5B8I569_9RHOB</name>
<feature type="transmembrane region" description="Helical" evidence="1">
    <location>
        <begin position="225"/>
        <end position="249"/>
    </location>
</feature>
<dbReference type="EMBL" id="CP042261">
    <property type="protein sequence ID" value="QDY68409.1"/>
    <property type="molecule type" value="Genomic_DNA"/>
</dbReference>
<dbReference type="AlphaFoldDB" id="A0A5B8I569"/>
<dbReference type="Proteomes" id="UP000318483">
    <property type="component" value="Chromosome"/>
</dbReference>
<evidence type="ECO:0000313" key="3">
    <source>
        <dbReference type="Proteomes" id="UP000318483"/>
    </source>
</evidence>
<protein>
    <recommendedName>
        <fullName evidence="4">Transmembrane protein (Alph_Pro_TM)</fullName>
    </recommendedName>
</protein>
<reference evidence="2 3" key="1">
    <citation type="submission" date="2019-07" db="EMBL/GenBank/DDBJ databases">
        <title>Litoreibacter alkalisoli sp. nov., isolated from saline-alkaline soil.</title>
        <authorList>
            <person name="Wang S."/>
            <person name="Xu L."/>
            <person name="Xing Y.-T."/>
            <person name="Sun J.-Q."/>
        </authorList>
    </citation>
    <scope>NUCLEOTIDE SEQUENCE [LARGE SCALE GENOMIC DNA]</scope>
    <source>
        <strain evidence="2 3">LN3S51</strain>
    </source>
</reference>
<keyword evidence="1" id="KW-1133">Transmembrane helix</keyword>
<evidence type="ECO:0008006" key="4">
    <source>
        <dbReference type="Google" id="ProtNLM"/>
    </source>
</evidence>
<dbReference type="RefSeq" id="WP_146363007.1">
    <property type="nucleotide sequence ID" value="NZ_CP042261.1"/>
</dbReference>
<dbReference type="Pfam" id="PF09608">
    <property type="entry name" value="Alph_Pro_TM"/>
    <property type="match status" value="1"/>
</dbReference>